<organism evidence="1 2">
    <name type="scientific">Irpex rosettiformis</name>
    <dbReference type="NCBI Taxonomy" id="378272"/>
    <lineage>
        <taxon>Eukaryota</taxon>
        <taxon>Fungi</taxon>
        <taxon>Dikarya</taxon>
        <taxon>Basidiomycota</taxon>
        <taxon>Agaricomycotina</taxon>
        <taxon>Agaricomycetes</taxon>
        <taxon>Polyporales</taxon>
        <taxon>Irpicaceae</taxon>
        <taxon>Irpex</taxon>
    </lineage>
</organism>
<proteinExistence type="predicted"/>
<evidence type="ECO:0000313" key="2">
    <source>
        <dbReference type="Proteomes" id="UP001055072"/>
    </source>
</evidence>
<sequence length="318" mass="35011">MATTCLHARIALWLPTPATSAMATTLPSFVELMASLGLENNSKDIVADERSLGSHHSRSSSYSSTCSFASQSSSSATNSQAELSTDISPRIVVSSDSPIEMVVDYDRRRYHRARFSPYAPAIVSTNVIDSLEHCPQHRLATQSHTRRVSLPNVAREEAIRSHSTSPRSGSPSHNVARRSSTLSLTSGHRPEKLVLENEYVANTPISTFLRRKTPQSSPISPTFPHRKRSSSPSLPVSIPTLPTFCFPSQQSTLVSGSISSDTDDEVMSDASSTHLDVESSRRKVRSRKLANKKDVNHPIRRPRGSNNRYTKHRLAPLE</sequence>
<gene>
    <name evidence="1" type="ORF">BDY19DRAFT_506260</name>
</gene>
<reference evidence="1" key="1">
    <citation type="journal article" date="2021" name="Environ. Microbiol.">
        <title>Gene family expansions and transcriptome signatures uncover fungal adaptations to wood decay.</title>
        <authorList>
            <person name="Hage H."/>
            <person name="Miyauchi S."/>
            <person name="Viragh M."/>
            <person name="Drula E."/>
            <person name="Min B."/>
            <person name="Chaduli D."/>
            <person name="Navarro D."/>
            <person name="Favel A."/>
            <person name="Norest M."/>
            <person name="Lesage-Meessen L."/>
            <person name="Balint B."/>
            <person name="Merenyi Z."/>
            <person name="de Eugenio L."/>
            <person name="Morin E."/>
            <person name="Martinez A.T."/>
            <person name="Baldrian P."/>
            <person name="Stursova M."/>
            <person name="Martinez M.J."/>
            <person name="Novotny C."/>
            <person name="Magnuson J.K."/>
            <person name="Spatafora J.W."/>
            <person name="Maurice S."/>
            <person name="Pangilinan J."/>
            <person name="Andreopoulos W."/>
            <person name="LaButti K."/>
            <person name="Hundley H."/>
            <person name="Na H."/>
            <person name="Kuo A."/>
            <person name="Barry K."/>
            <person name="Lipzen A."/>
            <person name="Henrissat B."/>
            <person name="Riley R."/>
            <person name="Ahrendt S."/>
            <person name="Nagy L.G."/>
            <person name="Grigoriev I.V."/>
            <person name="Martin F."/>
            <person name="Rosso M.N."/>
        </authorList>
    </citation>
    <scope>NUCLEOTIDE SEQUENCE</scope>
    <source>
        <strain evidence="1">CBS 384.51</strain>
    </source>
</reference>
<dbReference type="EMBL" id="MU274903">
    <property type="protein sequence ID" value="KAI0092783.1"/>
    <property type="molecule type" value="Genomic_DNA"/>
</dbReference>
<evidence type="ECO:0000313" key="1">
    <source>
        <dbReference type="EMBL" id="KAI0092783.1"/>
    </source>
</evidence>
<name>A0ACB8UEV9_9APHY</name>
<dbReference type="Proteomes" id="UP001055072">
    <property type="component" value="Unassembled WGS sequence"/>
</dbReference>
<keyword evidence="2" id="KW-1185">Reference proteome</keyword>
<comment type="caution">
    <text evidence="1">The sequence shown here is derived from an EMBL/GenBank/DDBJ whole genome shotgun (WGS) entry which is preliminary data.</text>
</comment>
<protein>
    <submittedName>
        <fullName evidence="1">Uncharacterized protein</fullName>
    </submittedName>
</protein>
<accession>A0ACB8UEV9</accession>